<evidence type="ECO:0000313" key="14">
    <source>
        <dbReference type="EMBL" id="EEQ33732.1"/>
    </source>
</evidence>
<dbReference type="InterPro" id="IPR000924">
    <property type="entry name" value="Glu/Gln-tRNA-synth"/>
</dbReference>
<dbReference type="Gene3D" id="2.40.240.10">
    <property type="entry name" value="Ribosomal Protein L25, Chain P"/>
    <property type="match status" value="2"/>
</dbReference>
<dbReference type="GO" id="GO:0006425">
    <property type="term" value="P:glutaminyl-tRNA aminoacylation"/>
    <property type="evidence" value="ECO:0007669"/>
    <property type="project" value="EnsemblFungi"/>
</dbReference>
<dbReference type="EMBL" id="DS995706">
    <property type="protein sequence ID" value="EEQ33732.1"/>
    <property type="molecule type" value="Genomic_DNA"/>
</dbReference>
<dbReference type="Pfam" id="PF03950">
    <property type="entry name" value="tRNA-synt_1c_C"/>
    <property type="match status" value="1"/>
</dbReference>
<gene>
    <name evidence="14" type="ORF">MCYG_06551</name>
</gene>
<dbReference type="GO" id="GO:1990825">
    <property type="term" value="F:sequence-specific mRNA binding"/>
    <property type="evidence" value="ECO:0007669"/>
    <property type="project" value="EnsemblFungi"/>
</dbReference>
<protein>
    <recommendedName>
        <fullName evidence="2">glutamine--tRNA ligase</fullName>
        <ecNumber evidence="2">6.1.1.18</ecNumber>
    </recommendedName>
</protein>
<evidence type="ECO:0000259" key="12">
    <source>
        <dbReference type="Pfam" id="PF03950"/>
    </source>
</evidence>
<dbReference type="GO" id="GO:0005739">
    <property type="term" value="C:mitochondrion"/>
    <property type="evidence" value="ECO:0007669"/>
    <property type="project" value="EnsemblFungi"/>
</dbReference>
<comment type="catalytic activity">
    <reaction evidence="8">
        <text>tRNA(Gln) + L-glutamine + ATP = L-glutaminyl-tRNA(Gln) + AMP + diphosphate</text>
        <dbReference type="Rhea" id="RHEA:20121"/>
        <dbReference type="Rhea" id="RHEA-COMP:9662"/>
        <dbReference type="Rhea" id="RHEA-COMP:9681"/>
        <dbReference type="ChEBI" id="CHEBI:30616"/>
        <dbReference type="ChEBI" id="CHEBI:33019"/>
        <dbReference type="ChEBI" id="CHEBI:58359"/>
        <dbReference type="ChEBI" id="CHEBI:78442"/>
        <dbReference type="ChEBI" id="CHEBI:78521"/>
        <dbReference type="ChEBI" id="CHEBI:456215"/>
        <dbReference type="EC" id="6.1.1.18"/>
    </reaction>
</comment>
<dbReference type="GO" id="GO:0004819">
    <property type="term" value="F:glutamine-tRNA ligase activity"/>
    <property type="evidence" value="ECO:0007669"/>
    <property type="project" value="UniProtKB-EC"/>
</dbReference>
<dbReference type="FunFam" id="2.40.240.10:FF:000007">
    <property type="entry name" value="Glutamine--tRNA ligase"/>
    <property type="match status" value="1"/>
</dbReference>
<proteinExistence type="inferred from homology"/>
<evidence type="ECO:0000313" key="15">
    <source>
        <dbReference type="Proteomes" id="UP000002035"/>
    </source>
</evidence>
<dbReference type="OrthoDB" id="10250478at2759"/>
<dbReference type="STRING" id="554155.C5FUZ8"/>
<dbReference type="InterPro" id="IPR049437">
    <property type="entry name" value="tRNA-synt_1c_C2"/>
</dbReference>
<feature type="domain" description="Glutamyl/glutaminyl-tRNA synthetase class Ib anti-codon binding" evidence="12">
    <location>
        <begin position="425"/>
        <end position="525"/>
    </location>
</feature>
<dbReference type="PANTHER" id="PTHR43097">
    <property type="entry name" value="GLUTAMINE-TRNA LIGASE"/>
    <property type="match status" value="1"/>
</dbReference>
<evidence type="ECO:0000259" key="13">
    <source>
        <dbReference type="Pfam" id="PF20974"/>
    </source>
</evidence>
<dbReference type="HOGENOM" id="CLU_001882_2_3_1"/>
<dbReference type="PROSITE" id="PS00178">
    <property type="entry name" value="AA_TRNA_LIGASE_I"/>
    <property type="match status" value="1"/>
</dbReference>
<evidence type="ECO:0000259" key="11">
    <source>
        <dbReference type="Pfam" id="PF00749"/>
    </source>
</evidence>
<feature type="region of interest" description="Disordered" evidence="10">
    <location>
        <begin position="1"/>
        <end position="67"/>
    </location>
</feature>
<dbReference type="InterPro" id="IPR050132">
    <property type="entry name" value="Gln/Glu-tRNA_Ligase"/>
</dbReference>
<evidence type="ECO:0000256" key="6">
    <source>
        <dbReference type="ARBA" id="ARBA00022917"/>
    </source>
</evidence>
<dbReference type="Proteomes" id="UP000002035">
    <property type="component" value="Unassembled WGS sequence"/>
</dbReference>
<keyword evidence="5 9" id="KW-0067">ATP-binding</keyword>
<name>C5FUZ8_ARTOC</name>
<dbReference type="InterPro" id="IPR020059">
    <property type="entry name" value="Glu/Gln-tRNA-synth_Ib_codon-bd"/>
</dbReference>
<dbReference type="InterPro" id="IPR020056">
    <property type="entry name" value="Rbsml_bL25/Gln-tRNA_synth_N"/>
</dbReference>
<dbReference type="GO" id="GO:0005524">
    <property type="term" value="F:ATP binding"/>
    <property type="evidence" value="ECO:0007669"/>
    <property type="project" value="UniProtKB-KW"/>
</dbReference>
<evidence type="ECO:0000256" key="2">
    <source>
        <dbReference type="ARBA" id="ARBA00012836"/>
    </source>
</evidence>
<dbReference type="Pfam" id="PF00749">
    <property type="entry name" value="tRNA-synt_1c"/>
    <property type="match status" value="1"/>
</dbReference>
<dbReference type="FunFam" id="2.40.240.10:FF:000015">
    <property type="entry name" value="Glutaminyl-tRNA synthetase"/>
    <property type="match status" value="1"/>
</dbReference>
<feature type="compositionally biased region" description="Basic and acidic residues" evidence="10">
    <location>
        <begin position="48"/>
        <end position="59"/>
    </location>
</feature>
<keyword evidence="6 9" id="KW-0648">Protein biosynthesis</keyword>
<reference evidence="15" key="1">
    <citation type="journal article" date="2012" name="MBio">
        <title>Comparative genome analysis of Trichophyton rubrum and related dermatophytes reveals candidate genes involved in infection.</title>
        <authorList>
            <person name="Martinez D.A."/>
            <person name="Oliver B.G."/>
            <person name="Graeser Y."/>
            <person name="Goldberg J.M."/>
            <person name="Li W."/>
            <person name="Martinez-Rossi N.M."/>
            <person name="Monod M."/>
            <person name="Shelest E."/>
            <person name="Barton R.C."/>
            <person name="Birch E."/>
            <person name="Brakhage A.A."/>
            <person name="Chen Z."/>
            <person name="Gurr S.J."/>
            <person name="Heiman D."/>
            <person name="Heitman J."/>
            <person name="Kosti I."/>
            <person name="Rossi A."/>
            <person name="Saif S."/>
            <person name="Samalova M."/>
            <person name="Saunders C.W."/>
            <person name="Shea T."/>
            <person name="Summerbell R.C."/>
            <person name="Xu J."/>
            <person name="Young S."/>
            <person name="Zeng Q."/>
            <person name="Birren B.W."/>
            <person name="Cuomo C.A."/>
            <person name="White T.C."/>
        </authorList>
    </citation>
    <scope>NUCLEOTIDE SEQUENCE [LARGE SCALE GENOMIC DNA]</scope>
    <source>
        <strain evidence="15">ATCC MYA-4605 / CBS 113480</strain>
    </source>
</reference>
<dbReference type="InterPro" id="IPR014729">
    <property type="entry name" value="Rossmann-like_a/b/a_fold"/>
</dbReference>
<evidence type="ECO:0000256" key="4">
    <source>
        <dbReference type="ARBA" id="ARBA00022741"/>
    </source>
</evidence>
<sequence>MDTPTELPVRPKPVEEVNKPGEEQKSAAEQKSPKEKKQKEKRPKEKKPKPEKAPSESKRAAPAPNDPDAMFKVGFLADVYKERPLEATANKQVVTRFPPEPNGYLHIGHSKAMTVNFEFARYYGGICYLRFDDSNPKGEEERYVESIKDIVSWLGFTPVKITHTSDYFDQLYELAEKLILKDKAYVCHCTDSEVKAQRGADDTSDKKGNERFACAHRDRPTSESLAEFRAMREGKYRAREAALRLKQDLKNPNPQMWDLFAYRVVETDDGQFAKHLQTGDKWKIYPTYEYCHCVCDSFENITHSLCTTEFELSRESYDWVVNELDIYKPMQREYGRLNINGTIMSKRKLVELIEGNEPKGCNRGKYVKGWDDPRLFTLVGLRRRGIPPQAILSFVKELGVTKAKTTIDVKRLEQSVRSYLESTVPRLMLVMDPIPVTIDNLPEDYVEMIELPFSKDPNHGSHTVPFTNTVYIDRSDFREEASDNFFRLAPGGSVGLLKVPFPITATSFEKDPSTGLVTSIHAKYDKPEGDEKFKKPKAYIQWVARSPAHNSPVSVEVHNFNPLFKSANPAGHPDGFLADINPDSEEIFPNAIIEAGFHEIKERAPWPANKGEATADKPSPASVRFQGMRVAYFCEDSTSTPEKIVLNRIVTLKEDAGKA</sequence>
<dbReference type="Gene3D" id="3.40.50.620">
    <property type="entry name" value="HUPs"/>
    <property type="match status" value="1"/>
</dbReference>
<keyword evidence="7 9" id="KW-0030">Aminoacyl-tRNA synthetase</keyword>
<dbReference type="InterPro" id="IPR004514">
    <property type="entry name" value="Gln-tRNA-synth"/>
</dbReference>
<evidence type="ECO:0000256" key="7">
    <source>
        <dbReference type="ARBA" id="ARBA00023146"/>
    </source>
</evidence>
<dbReference type="SUPFAM" id="SSF50715">
    <property type="entry name" value="Ribosomal protein L25-like"/>
    <property type="match status" value="1"/>
</dbReference>
<dbReference type="PRINTS" id="PR00987">
    <property type="entry name" value="TRNASYNTHGLU"/>
</dbReference>
<dbReference type="VEuPathDB" id="FungiDB:MCYG_06551"/>
<accession>C5FUZ8</accession>
<feature type="domain" description="tRNA synthetases class I (E and Q) anti-codon binding" evidence="13">
    <location>
        <begin position="540"/>
        <end position="602"/>
    </location>
</feature>
<keyword evidence="15" id="KW-1185">Reference proteome</keyword>
<dbReference type="InterPro" id="IPR001412">
    <property type="entry name" value="aa-tRNA-synth_I_CS"/>
</dbReference>
<dbReference type="AlphaFoldDB" id="C5FUZ8"/>
<evidence type="ECO:0000256" key="5">
    <source>
        <dbReference type="ARBA" id="ARBA00022840"/>
    </source>
</evidence>
<evidence type="ECO:0000256" key="10">
    <source>
        <dbReference type="SAM" id="MobiDB-lite"/>
    </source>
</evidence>
<evidence type="ECO:0000256" key="1">
    <source>
        <dbReference type="ARBA" id="ARBA00005594"/>
    </source>
</evidence>
<dbReference type="FunFam" id="3.40.50.620:FF:000183">
    <property type="entry name" value="Glutaminyl-tRNA synthetase"/>
    <property type="match status" value="1"/>
</dbReference>
<dbReference type="GeneID" id="9222362"/>
<dbReference type="RefSeq" id="XP_002844587.1">
    <property type="nucleotide sequence ID" value="XM_002844541.1"/>
</dbReference>
<dbReference type="InterPro" id="IPR020058">
    <property type="entry name" value="Glu/Gln-tRNA-synth_Ib_cat-dom"/>
</dbReference>
<feature type="domain" description="Glutamyl/glutaminyl-tRNA synthetase class Ib catalytic" evidence="11">
    <location>
        <begin position="92"/>
        <end position="421"/>
    </location>
</feature>
<dbReference type="NCBIfam" id="TIGR00440">
    <property type="entry name" value="glnS"/>
    <property type="match status" value="1"/>
</dbReference>
<feature type="compositionally biased region" description="Basic and acidic residues" evidence="10">
    <location>
        <begin position="12"/>
        <end position="38"/>
    </location>
</feature>
<evidence type="ECO:0000256" key="3">
    <source>
        <dbReference type="ARBA" id="ARBA00022598"/>
    </source>
</evidence>
<comment type="similarity">
    <text evidence="1 9">Belongs to the class-I aminoacyl-tRNA synthetase family.</text>
</comment>
<dbReference type="PANTHER" id="PTHR43097:SF4">
    <property type="entry name" value="GLUTAMINE--TRNA LIGASE"/>
    <property type="match status" value="1"/>
</dbReference>
<keyword evidence="3 9" id="KW-0436">Ligase</keyword>
<dbReference type="SUPFAM" id="SSF52374">
    <property type="entry name" value="Nucleotidylyl transferase"/>
    <property type="match status" value="1"/>
</dbReference>
<dbReference type="OMA" id="FAWRIMG"/>
<dbReference type="InterPro" id="IPR011035">
    <property type="entry name" value="Ribosomal_bL25/Gln-tRNA_synth"/>
</dbReference>
<dbReference type="EC" id="6.1.1.18" evidence="2"/>
<dbReference type="Pfam" id="PF20974">
    <property type="entry name" value="tRNA-synt_1c_C2"/>
    <property type="match status" value="1"/>
</dbReference>
<dbReference type="eggNOG" id="KOG1148">
    <property type="taxonomic scope" value="Eukaryota"/>
</dbReference>
<keyword evidence="4 9" id="KW-0547">Nucleotide-binding</keyword>
<dbReference type="GO" id="GO:0005829">
    <property type="term" value="C:cytosol"/>
    <property type="evidence" value="ECO:0007669"/>
    <property type="project" value="EnsemblFungi"/>
</dbReference>
<evidence type="ECO:0000256" key="8">
    <source>
        <dbReference type="ARBA" id="ARBA00048270"/>
    </source>
</evidence>
<evidence type="ECO:0000256" key="9">
    <source>
        <dbReference type="RuleBase" id="RU363037"/>
    </source>
</evidence>
<organism evidence="14 15">
    <name type="scientific">Arthroderma otae (strain ATCC MYA-4605 / CBS 113480)</name>
    <name type="common">Microsporum canis</name>
    <dbReference type="NCBI Taxonomy" id="554155"/>
    <lineage>
        <taxon>Eukaryota</taxon>
        <taxon>Fungi</taxon>
        <taxon>Dikarya</taxon>
        <taxon>Ascomycota</taxon>
        <taxon>Pezizomycotina</taxon>
        <taxon>Eurotiomycetes</taxon>
        <taxon>Eurotiomycetidae</taxon>
        <taxon>Onygenales</taxon>
        <taxon>Arthrodermataceae</taxon>
        <taxon>Microsporum</taxon>
    </lineage>
</organism>